<feature type="compositionally biased region" description="Pro residues" evidence="1">
    <location>
        <begin position="28"/>
        <end position="37"/>
    </location>
</feature>
<dbReference type="SFLD" id="SFLDG00358">
    <property type="entry name" value="Main_(cytGST)"/>
    <property type="match status" value="1"/>
</dbReference>
<feature type="region of interest" description="Disordered" evidence="1">
    <location>
        <begin position="243"/>
        <end position="265"/>
    </location>
</feature>
<dbReference type="SFLD" id="SFLDS00019">
    <property type="entry name" value="Glutathione_Transferase_(cytos"/>
    <property type="match status" value="1"/>
</dbReference>
<sequence length="701" mass="79746">MEMEAPLPHHFSAPQIHNGTIFHSSPYTPHPSIPPQPDIGLDDFQFDPQLANEPQIQHPHRGNAFESSPFDGPRPHQPTFQEIRSNSPVSSPQSNNVFGPSNADVYGVLSRTRPQQNPSTESGRGQFGILSPHPQQQSQLLDQHLNHGEQLGRLQHELDLRPVPVTDGGTAEGHFSNMKMIPNPPNLEHWRRRLFDVDEAITLTEEQFQTYFPHVDNIYSHRSTQRYKRKPFVSHYWDCRLKGRPPGTAKSDDPNKKKRKRQARGRDLCDVKIKITEYFPGAKALMGTNFPVETPANDNPLATGRPLSTTQSPNIGIPTLPASVNDGARYYTIQRVNGNGANGKGDGTAGAHKHTIEESDKVKKSSLHRHFLKEEKERRKSMAASDRIELPSTSVQIRRRLHVIEMKNHFNCIYFYRQSPTFPRTSSTSIFRTLNRGLRPVYIFKLTCRTMSDNANSEKKSYHKKATGTALTTVKKHSKNHDLKLYGSCFCPFVQRVWISLEVKSLNYQYIEVDPYKKPDELMRINPRGLIPALQHGNDWGCYESSVLMEYLEDLNEGAPLLPPNAKDRAYCRLWSDHINRNILPHFYGLLQSQESSQQVEQAQQLTEGIQKIVEAANQSGPFFFGPHISFVDIQFAPWIIRMKKVLTPYRGWPEPEAGSRWASWVKAIEENEGVKATTSTDGLYMDSYERYAGECLCGLH</sequence>
<organism evidence="3 4">
    <name type="scientific">Alectoria fallacina</name>
    <dbReference type="NCBI Taxonomy" id="1903189"/>
    <lineage>
        <taxon>Eukaryota</taxon>
        <taxon>Fungi</taxon>
        <taxon>Dikarya</taxon>
        <taxon>Ascomycota</taxon>
        <taxon>Pezizomycotina</taxon>
        <taxon>Lecanoromycetes</taxon>
        <taxon>OSLEUM clade</taxon>
        <taxon>Lecanoromycetidae</taxon>
        <taxon>Lecanorales</taxon>
        <taxon>Lecanorineae</taxon>
        <taxon>Parmeliaceae</taxon>
        <taxon>Alectoria</taxon>
    </lineage>
</organism>
<protein>
    <submittedName>
        <fullName evidence="3">Glutathione S-transferase U1</fullName>
    </submittedName>
</protein>
<dbReference type="CDD" id="cd00570">
    <property type="entry name" value="GST_N_family"/>
    <property type="match status" value="1"/>
</dbReference>
<feature type="region of interest" description="Disordered" evidence="1">
    <location>
        <begin position="1"/>
        <end position="138"/>
    </location>
</feature>
<reference evidence="3" key="1">
    <citation type="submission" date="2021-03" db="EMBL/GenBank/DDBJ databases">
        <authorList>
            <person name="Tagirdzhanova G."/>
        </authorList>
    </citation>
    <scope>NUCLEOTIDE SEQUENCE</scope>
</reference>
<dbReference type="PROSITE" id="PS50404">
    <property type="entry name" value="GST_NTER"/>
    <property type="match status" value="1"/>
</dbReference>
<name>A0A8H3J5F6_9LECA</name>
<dbReference type="Pfam" id="PF13417">
    <property type="entry name" value="GST_N_3"/>
    <property type="match status" value="1"/>
</dbReference>
<evidence type="ECO:0000313" key="4">
    <source>
        <dbReference type="Proteomes" id="UP000664203"/>
    </source>
</evidence>
<feature type="region of interest" description="Disordered" evidence="1">
    <location>
        <begin position="296"/>
        <end position="320"/>
    </location>
</feature>
<evidence type="ECO:0000259" key="2">
    <source>
        <dbReference type="PROSITE" id="PS50404"/>
    </source>
</evidence>
<dbReference type="Gene3D" id="1.20.1050.10">
    <property type="match status" value="1"/>
</dbReference>
<feature type="compositionally biased region" description="Basic and acidic residues" evidence="1">
    <location>
        <begin position="354"/>
        <end position="363"/>
    </location>
</feature>
<dbReference type="AlphaFoldDB" id="A0A8H3J5F6"/>
<evidence type="ECO:0000313" key="3">
    <source>
        <dbReference type="EMBL" id="CAF9941022.1"/>
    </source>
</evidence>
<accession>A0A8H3J5F6</accession>
<evidence type="ECO:0000256" key="1">
    <source>
        <dbReference type="SAM" id="MobiDB-lite"/>
    </source>
</evidence>
<feature type="domain" description="GST N-terminal" evidence="2">
    <location>
        <begin position="481"/>
        <end position="560"/>
    </location>
</feature>
<dbReference type="OrthoDB" id="4951845at2759"/>
<dbReference type="GO" id="GO:0016740">
    <property type="term" value="F:transferase activity"/>
    <property type="evidence" value="ECO:0007669"/>
    <property type="project" value="UniProtKB-KW"/>
</dbReference>
<dbReference type="EMBL" id="CAJPDR010000632">
    <property type="protein sequence ID" value="CAF9941022.1"/>
    <property type="molecule type" value="Genomic_DNA"/>
</dbReference>
<dbReference type="SUPFAM" id="SSF52833">
    <property type="entry name" value="Thioredoxin-like"/>
    <property type="match status" value="1"/>
</dbReference>
<dbReference type="Pfam" id="PF13410">
    <property type="entry name" value="GST_C_2"/>
    <property type="match status" value="1"/>
</dbReference>
<dbReference type="InterPro" id="IPR050983">
    <property type="entry name" value="GST_Omega/HSP26"/>
</dbReference>
<dbReference type="SUPFAM" id="SSF47616">
    <property type="entry name" value="GST C-terminal domain-like"/>
    <property type="match status" value="1"/>
</dbReference>
<keyword evidence="4" id="KW-1185">Reference proteome</keyword>
<feature type="compositionally biased region" description="Polar residues" evidence="1">
    <location>
        <begin position="15"/>
        <end position="27"/>
    </location>
</feature>
<dbReference type="Proteomes" id="UP000664203">
    <property type="component" value="Unassembled WGS sequence"/>
</dbReference>
<gene>
    <name evidence="3" type="primary">GSTU1</name>
    <name evidence="3" type="ORF">ALECFALPRED_008967</name>
</gene>
<feature type="region of interest" description="Disordered" evidence="1">
    <location>
        <begin position="339"/>
        <end position="365"/>
    </location>
</feature>
<feature type="compositionally biased region" description="Low complexity" evidence="1">
    <location>
        <begin position="85"/>
        <end position="97"/>
    </location>
</feature>
<proteinExistence type="predicted"/>
<feature type="compositionally biased region" description="Polar residues" evidence="1">
    <location>
        <begin position="112"/>
        <end position="123"/>
    </location>
</feature>
<dbReference type="InterPro" id="IPR004045">
    <property type="entry name" value="Glutathione_S-Trfase_N"/>
</dbReference>
<dbReference type="InterPro" id="IPR036282">
    <property type="entry name" value="Glutathione-S-Trfase_C_sf"/>
</dbReference>
<comment type="caution">
    <text evidence="3">The sequence shown here is derived from an EMBL/GenBank/DDBJ whole genome shotgun (WGS) entry which is preliminary data.</text>
</comment>
<dbReference type="CDD" id="cd00299">
    <property type="entry name" value="GST_C_family"/>
    <property type="match status" value="1"/>
</dbReference>
<dbReference type="InterPro" id="IPR036249">
    <property type="entry name" value="Thioredoxin-like_sf"/>
</dbReference>
<dbReference type="PANTHER" id="PTHR43968">
    <property type="match status" value="1"/>
</dbReference>
<dbReference type="PANTHER" id="PTHR43968:SF6">
    <property type="entry name" value="GLUTATHIONE S-TRANSFERASE OMEGA"/>
    <property type="match status" value="1"/>
</dbReference>
<dbReference type="InterPro" id="IPR040079">
    <property type="entry name" value="Glutathione_S-Trfase"/>
</dbReference>
<dbReference type="Gene3D" id="3.40.30.10">
    <property type="entry name" value="Glutaredoxin"/>
    <property type="match status" value="1"/>
</dbReference>
<dbReference type="GO" id="GO:0005737">
    <property type="term" value="C:cytoplasm"/>
    <property type="evidence" value="ECO:0007669"/>
    <property type="project" value="TreeGrafter"/>
</dbReference>